<evidence type="ECO:0000313" key="2">
    <source>
        <dbReference type="Proteomes" id="UP000828251"/>
    </source>
</evidence>
<dbReference type="Proteomes" id="UP000828251">
    <property type="component" value="Unassembled WGS sequence"/>
</dbReference>
<gene>
    <name evidence="1" type="ORF">J1N35_011809</name>
</gene>
<protein>
    <submittedName>
        <fullName evidence="1">Uncharacterized protein</fullName>
    </submittedName>
</protein>
<accession>A0A9D3W317</accession>
<dbReference type="AlphaFoldDB" id="A0A9D3W317"/>
<name>A0A9D3W317_9ROSI</name>
<evidence type="ECO:0000313" key="1">
    <source>
        <dbReference type="EMBL" id="KAH1108041.1"/>
    </source>
</evidence>
<comment type="caution">
    <text evidence="1">The sequence shown here is derived from an EMBL/GenBank/DDBJ whole genome shotgun (WGS) entry which is preliminary data.</text>
</comment>
<sequence>MSRHQGVCVATLKGYHDFYGLGIAIPTLNDVLIKFEPSTSPYTNSITALGGGRKVSRSRGVLLALQGPVTDFEESKGDVKETLEVVEGRIDELDLMREQLREYVQRLLVPMWK</sequence>
<organism evidence="1 2">
    <name type="scientific">Gossypium stocksii</name>
    <dbReference type="NCBI Taxonomy" id="47602"/>
    <lineage>
        <taxon>Eukaryota</taxon>
        <taxon>Viridiplantae</taxon>
        <taxon>Streptophyta</taxon>
        <taxon>Embryophyta</taxon>
        <taxon>Tracheophyta</taxon>
        <taxon>Spermatophyta</taxon>
        <taxon>Magnoliopsida</taxon>
        <taxon>eudicotyledons</taxon>
        <taxon>Gunneridae</taxon>
        <taxon>Pentapetalae</taxon>
        <taxon>rosids</taxon>
        <taxon>malvids</taxon>
        <taxon>Malvales</taxon>
        <taxon>Malvaceae</taxon>
        <taxon>Malvoideae</taxon>
        <taxon>Gossypium</taxon>
    </lineage>
</organism>
<proteinExistence type="predicted"/>
<dbReference type="EMBL" id="JAIQCV010000004">
    <property type="protein sequence ID" value="KAH1108041.1"/>
    <property type="molecule type" value="Genomic_DNA"/>
</dbReference>
<keyword evidence="2" id="KW-1185">Reference proteome</keyword>
<reference evidence="1 2" key="1">
    <citation type="journal article" date="2021" name="Plant Biotechnol. J.">
        <title>Multi-omics assisted identification of the key and species-specific regulatory components of drought-tolerant mechanisms in Gossypium stocksii.</title>
        <authorList>
            <person name="Yu D."/>
            <person name="Ke L."/>
            <person name="Zhang D."/>
            <person name="Wu Y."/>
            <person name="Sun Y."/>
            <person name="Mei J."/>
            <person name="Sun J."/>
            <person name="Sun Y."/>
        </authorList>
    </citation>
    <scope>NUCLEOTIDE SEQUENCE [LARGE SCALE GENOMIC DNA]</scope>
    <source>
        <strain evidence="2">cv. E1</strain>
        <tissue evidence="1">Leaf</tissue>
    </source>
</reference>